<organism evidence="2 3">
    <name type="scientific">Strongyloides venezuelensis</name>
    <name type="common">Threadworm</name>
    <dbReference type="NCBI Taxonomy" id="75913"/>
    <lineage>
        <taxon>Eukaryota</taxon>
        <taxon>Metazoa</taxon>
        <taxon>Ecdysozoa</taxon>
        <taxon>Nematoda</taxon>
        <taxon>Chromadorea</taxon>
        <taxon>Rhabditida</taxon>
        <taxon>Tylenchina</taxon>
        <taxon>Panagrolaimomorpha</taxon>
        <taxon>Strongyloidoidea</taxon>
        <taxon>Strongyloididae</taxon>
        <taxon>Strongyloides</taxon>
    </lineage>
</organism>
<keyword evidence="2" id="KW-1185">Reference proteome</keyword>
<name>A0A0K0FJD0_STRVS</name>
<feature type="signal peptide" evidence="1">
    <location>
        <begin position="1"/>
        <end position="20"/>
    </location>
</feature>
<reference evidence="2" key="1">
    <citation type="submission" date="2014-07" db="EMBL/GenBank/DDBJ databases">
        <authorList>
            <person name="Martin A.A"/>
            <person name="De Silva N."/>
        </authorList>
    </citation>
    <scope>NUCLEOTIDE SEQUENCE</scope>
</reference>
<keyword evidence="1" id="KW-0732">Signal</keyword>
<sequence length="278" mass="32144">MKYLVFSIILSTVFVLTINGVDIPNEAKLNKYTGDKSFPIAIAKNATKKYNKIKNEPFKFVEILKVKQATIINNKHFVVSFLAKKCKKNTTQVGKNDDKEITKSRGNACISKILYAKYINGTYGEKLTVGDFIIKHTTPESDKKQSEKLKNDKKKDTKKKDTLSVLDKKFLNTSENIFCKNHCYFIILTEASTIQKSYLETKYVSVKKKTQQENMLGSIGKRRKVKIKLASKLQNDETANNLIVATYNCRLFPKEEEQKLFYQMNNQNRFDYINRNKK</sequence>
<proteinExistence type="predicted"/>
<evidence type="ECO:0000313" key="3">
    <source>
        <dbReference type="WBParaSite" id="SVE_0900400.1"/>
    </source>
</evidence>
<protein>
    <submittedName>
        <fullName evidence="3">Fam-a protein</fullName>
    </submittedName>
</protein>
<dbReference type="AlphaFoldDB" id="A0A0K0FJD0"/>
<dbReference type="Proteomes" id="UP000035680">
    <property type="component" value="Unassembled WGS sequence"/>
</dbReference>
<feature type="chain" id="PRO_5005329738" evidence="1">
    <location>
        <begin position="21"/>
        <end position="278"/>
    </location>
</feature>
<evidence type="ECO:0000313" key="2">
    <source>
        <dbReference type="Proteomes" id="UP000035680"/>
    </source>
</evidence>
<dbReference type="WBParaSite" id="SVE_0900400.1">
    <property type="protein sequence ID" value="SVE_0900400.1"/>
    <property type="gene ID" value="SVE_0900400"/>
</dbReference>
<accession>A0A0K0FJD0</accession>
<reference evidence="3" key="2">
    <citation type="submission" date="2015-08" db="UniProtKB">
        <authorList>
            <consortium name="WormBaseParasite"/>
        </authorList>
    </citation>
    <scope>IDENTIFICATION</scope>
</reference>
<evidence type="ECO:0000256" key="1">
    <source>
        <dbReference type="SAM" id="SignalP"/>
    </source>
</evidence>